<protein>
    <submittedName>
        <fullName evidence="1">Uncharacterized protein</fullName>
    </submittedName>
</protein>
<reference evidence="1 2" key="1">
    <citation type="submission" date="2018-11" db="EMBL/GenBank/DDBJ databases">
        <authorList>
            <consortium name="Pathogen Informatics"/>
        </authorList>
    </citation>
    <scope>NUCLEOTIDE SEQUENCE [LARGE SCALE GENOMIC DNA]</scope>
</reference>
<sequence length="174" mass="19848">MGEGELKEPIKRQPSGISQLFSRIRRKYCSGACLKVVYLACATLVSASLIIECILANLVIKPYMSESAFESGVCFLYLTQTGRRVKCENKCSKDRSAFPCAVVQVLFLPVKTEESQIPRVITALKNRWPHAVHMLRLEEARILFLYDYISTYTSYRGDRQVDKNYSIPYASYPE</sequence>
<keyword evidence="2" id="KW-1185">Reference proteome</keyword>
<name>A0A3P7L665_DIBLA</name>
<dbReference type="EMBL" id="UYRU01046324">
    <property type="protein sequence ID" value="VDN09060.1"/>
    <property type="molecule type" value="Genomic_DNA"/>
</dbReference>
<organism evidence="1 2">
    <name type="scientific">Dibothriocephalus latus</name>
    <name type="common">Fish tapeworm</name>
    <name type="synonym">Diphyllobothrium latum</name>
    <dbReference type="NCBI Taxonomy" id="60516"/>
    <lineage>
        <taxon>Eukaryota</taxon>
        <taxon>Metazoa</taxon>
        <taxon>Spiralia</taxon>
        <taxon>Lophotrochozoa</taxon>
        <taxon>Platyhelminthes</taxon>
        <taxon>Cestoda</taxon>
        <taxon>Eucestoda</taxon>
        <taxon>Diphyllobothriidea</taxon>
        <taxon>Diphyllobothriidae</taxon>
        <taxon>Dibothriocephalus</taxon>
    </lineage>
</organism>
<gene>
    <name evidence="1" type="ORF">DILT_LOCUS4891</name>
</gene>
<evidence type="ECO:0000313" key="1">
    <source>
        <dbReference type="EMBL" id="VDN09060.1"/>
    </source>
</evidence>
<evidence type="ECO:0000313" key="2">
    <source>
        <dbReference type="Proteomes" id="UP000281553"/>
    </source>
</evidence>
<proteinExistence type="predicted"/>
<dbReference type="OrthoDB" id="6256688at2759"/>
<accession>A0A3P7L665</accession>
<dbReference type="AlphaFoldDB" id="A0A3P7L665"/>
<dbReference type="Proteomes" id="UP000281553">
    <property type="component" value="Unassembled WGS sequence"/>
</dbReference>